<feature type="non-terminal residue" evidence="1">
    <location>
        <position position="1"/>
    </location>
</feature>
<sequence>VSDCEELVVYCKYRGVQVQYAHARTHEEEGQIFWAKLYKTLENQLV</sequence>
<accession>A0A382S787</accession>
<proteinExistence type="predicted"/>
<organism evidence="1">
    <name type="scientific">marine metagenome</name>
    <dbReference type="NCBI Taxonomy" id="408172"/>
    <lineage>
        <taxon>unclassified sequences</taxon>
        <taxon>metagenomes</taxon>
        <taxon>ecological metagenomes</taxon>
    </lineage>
</organism>
<reference evidence="1" key="1">
    <citation type="submission" date="2018-05" db="EMBL/GenBank/DDBJ databases">
        <authorList>
            <person name="Lanie J.A."/>
            <person name="Ng W.-L."/>
            <person name="Kazmierczak K.M."/>
            <person name="Andrzejewski T.M."/>
            <person name="Davidsen T.M."/>
            <person name="Wayne K.J."/>
            <person name="Tettelin H."/>
            <person name="Glass J.I."/>
            <person name="Rusch D."/>
            <person name="Podicherti R."/>
            <person name="Tsui H.-C.T."/>
            <person name="Winkler M.E."/>
        </authorList>
    </citation>
    <scope>NUCLEOTIDE SEQUENCE</scope>
</reference>
<evidence type="ECO:0000313" key="1">
    <source>
        <dbReference type="EMBL" id="SVD05422.1"/>
    </source>
</evidence>
<dbReference type="EMBL" id="UINC01126742">
    <property type="protein sequence ID" value="SVD05422.1"/>
    <property type="molecule type" value="Genomic_DNA"/>
</dbReference>
<dbReference type="AlphaFoldDB" id="A0A382S787"/>
<gene>
    <name evidence="1" type="ORF">METZ01_LOCUS358276</name>
</gene>
<protein>
    <submittedName>
        <fullName evidence="1">Uncharacterized protein</fullName>
    </submittedName>
</protein>
<name>A0A382S787_9ZZZZ</name>